<dbReference type="KEGG" id="hor:Hore_08510"/>
<dbReference type="OrthoDB" id="9802424at2"/>
<dbReference type="InterPro" id="IPR045943">
    <property type="entry name" value="DUF6363"/>
</dbReference>
<accession>B8CWD8</accession>
<dbReference type="AlphaFoldDB" id="B8CWD8"/>
<dbReference type="eggNOG" id="COG4667">
    <property type="taxonomic scope" value="Bacteria"/>
</dbReference>
<proteinExistence type="predicted"/>
<gene>
    <name evidence="2" type="ordered locus">Hore_08510</name>
</gene>
<dbReference type="Proteomes" id="UP000000719">
    <property type="component" value="Chromosome"/>
</dbReference>
<evidence type="ECO:0000313" key="3">
    <source>
        <dbReference type="Proteomes" id="UP000000719"/>
    </source>
</evidence>
<dbReference type="EMBL" id="CP001098">
    <property type="protein sequence ID" value="ACL69607.1"/>
    <property type="molecule type" value="Genomic_DNA"/>
</dbReference>
<dbReference type="HOGENOM" id="CLU_2633179_0_0_9"/>
<dbReference type="STRING" id="373903.Hore_08510"/>
<name>B8CWD8_HALOH</name>
<evidence type="ECO:0000259" key="1">
    <source>
        <dbReference type="Pfam" id="PF19890"/>
    </source>
</evidence>
<organism evidence="2 3">
    <name type="scientific">Halothermothrix orenii (strain H 168 / OCM 544 / DSM 9562)</name>
    <dbReference type="NCBI Taxonomy" id="373903"/>
    <lineage>
        <taxon>Bacteria</taxon>
        <taxon>Bacillati</taxon>
        <taxon>Bacillota</taxon>
        <taxon>Clostridia</taxon>
        <taxon>Halanaerobiales</taxon>
        <taxon>Halothermotrichaceae</taxon>
        <taxon>Halothermothrix</taxon>
    </lineage>
</organism>
<feature type="domain" description="DUF6363" evidence="1">
    <location>
        <begin position="1"/>
        <end position="68"/>
    </location>
</feature>
<reference evidence="2 3" key="1">
    <citation type="journal article" date="2009" name="PLoS ONE">
        <title>Genome analysis of the anaerobic thermohalophilic bacterium Halothermothrix orenii.</title>
        <authorList>
            <person name="Mavromatis K."/>
            <person name="Ivanova N."/>
            <person name="Anderson I."/>
            <person name="Lykidis A."/>
            <person name="Hooper S.D."/>
            <person name="Sun H."/>
            <person name="Kunin V."/>
            <person name="Lapidus A."/>
            <person name="Hugenholtz P."/>
            <person name="Patel B."/>
            <person name="Kyrpides N.C."/>
        </authorList>
    </citation>
    <scope>NUCLEOTIDE SEQUENCE [LARGE SCALE GENOMIC DNA]</scope>
    <source>
        <strain evidence="3">H 168 / OCM 544 / DSM 9562</strain>
    </source>
</reference>
<sequence>MENRYLHYNKNLDYIAELEEKKKVFVIRPVKKIEISRLERNREKIKALYKQGYSETIRQYNNLMNWINSISEVQVSQ</sequence>
<evidence type="ECO:0000313" key="2">
    <source>
        <dbReference type="EMBL" id="ACL69607.1"/>
    </source>
</evidence>
<keyword evidence="3" id="KW-1185">Reference proteome</keyword>
<protein>
    <submittedName>
        <fullName evidence="2">Conserved protein with patatin domain</fullName>
    </submittedName>
</protein>
<dbReference type="Pfam" id="PF19890">
    <property type="entry name" value="DUF6363"/>
    <property type="match status" value="1"/>
</dbReference>